<keyword evidence="2" id="KW-1185">Reference proteome</keyword>
<proteinExistence type="predicted"/>
<dbReference type="AlphaFoldDB" id="A0A8I2YRT2"/>
<dbReference type="OrthoDB" id="2678231at2759"/>
<dbReference type="Proteomes" id="UP000683000">
    <property type="component" value="Unassembled WGS sequence"/>
</dbReference>
<sequence>MDDDDYSDLLALLDHDDTASIDRTAPIDRLGPAFAAHRRHGIDHIKHAFIPIVHHTKQLHDAIRDDIFPMRTLTLARLDEATLHFENAARRDMHAAQSAYDDSKRALDALFSTLDDLVCQSDHLFQTFETSMLEHVQRLRHCADQMPVDAERLITSLDNKAKHLGAQDHAKAKENLLRGILEKY</sequence>
<accession>A0A8I2YRT2</accession>
<protein>
    <submittedName>
        <fullName evidence="1">Uncharacterized protein</fullName>
    </submittedName>
</protein>
<organism evidence="1 2">
    <name type="scientific">Boletus reticuloceps</name>
    <dbReference type="NCBI Taxonomy" id="495285"/>
    <lineage>
        <taxon>Eukaryota</taxon>
        <taxon>Fungi</taxon>
        <taxon>Dikarya</taxon>
        <taxon>Basidiomycota</taxon>
        <taxon>Agaricomycotina</taxon>
        <taxon>Agaricomycetes</taxon>
        <taxon>Agaricomycetidae</taxon>
        <taxon>Boletales</taxon>
        <taxon>Boletineae</taxon>
        <taxon>Boletaceae</taxon>
        <taxon>Boletoideae</taxon>
        <taxon>Boletus</taxon>
    </lineage>
</organism>
<comment type="caution">
    <text evidence="1">The sequence shown here is derived from an EMBL/GenBank/DDBJ whole genome shotgun (WGS) entry which is preliminary data.</text>
</comment>
<evidence type="ECO:0000313" key="2">
    <source>
        <dbReference type="Proteomes" id="UP000683000"/>
    </source>
</evidence>
<name>A0A8I2YRT2_9AGAM</name>
<evidence type="ECO:0000313" key="1">
    <source>
        <dbReference type="EMBL" id="KAG6376232.1"/>
    </source>
</evidence>
<gene>
    <name evidence="1" type="ORF">JVT61DRAFT_2207</name>
</gene>
<reference evidence="1" key="1">
    <citation type="submission" date="2021-03" db="EMBL/GenBank/DDBJ databases">
        <title>Evolutionary innovations through gain and loss of genes in the ectomycorrhizal Boletales.</title>
        <authorList>
            <person name="Wu G."/>
            <person name="Miyauchi S."/>
            <person name="Morin E."/>
            <person name="Yang Z.-L."/>
            <person name="Xu J."/>
            <person name="Martin F.M."/>
        </authorList>
    </citation>
    <scope>NUCLEOTIDE SEQUENCE</scope>
    <source>
        <strain evidence="1">BR01</strain>
    </source>
</reference>
<dbReference type="EMBL" id="JAGFBS010000012">
    <property type="protein sequence ID" value="KAG6376232.1"/>
    <property type="molecule type" value="Genomic_DNA"/>
</dbReference>